<protein>
    <submittedName>
        <fullName evidence="1">Uncharacterized protein</fullName>
    </submittedName>
</protein>
<feature type="non-terminal residue" evidence="1">
    <location>
        <position position="1"/>
    </location>
</feature>
<gene>
    <name evidence="1" type="ORF">QWJ41_20810</name>
</gene>
<evidence type="ECO:0000313" key="1">
    <source>
        <dbReference type="EMBL" id="MDO3398166.1"/>
    </source>
</evidence>
<name>A0ABT8TW25_9ACTN</name>
<organism evidence="1 2">
    <name type="scientific">Nocardioides cremeus</name>
    <dbReference type="NCBI Taxonomy" id="3058044"/>
    <lineage>
        <taxon>Bacteria</taxon>
        <taxon>Bacillati</taxon>
        <taxon>Actinomycetota</taxon>
        <taxon>Actinomycetes</taxon>
        <taxon>Propionibacteriales</taxon>
        <taxon>Nocardioidaceae</taxon>
        <taxon>Nocardioides</taxon>
    </lineage>
</organism>
<dbReference type="Proteomes" id="UP001168363">
    <property type="component" value="Unassembled WGS sequence"/>
</dbReference>
<sequence length="83" mass="8635">GLDSIDKFLSLYSFSFFQFAGICDTGFVVAVVAGTPVTIEASNIRVVGVKSLVNIVASAAGWVASSGYPVLFLCHVGDTCTNI</sequence>
<accession>A0ABT8TW25</accession>
<comment type="caution">
    <text evidence="1">The sequence shown here is derived from an EMBL/GenBank/DDBJ whole genome shotgun (WGS) entry which is preliminary data.</text>
</comment>
<dbReference type="RefSeq" id="WP_302710380.1">
    <property type="nucleotide sequence ID" value="NZ_JAULSC010000082.1"/>
</dbReference>
<dbReference type="EMBL" id="JAULSC010000082">
    <property type="protein sequence ID" value="MDO3398166.1"/>
    <property type="molecule type" value="Genomic_DNA"/>
</dbReference>
<evidence type="ECO:0000313" key="2">
    <source>
        <dbReference type="Proteomes" id="UP001168363"/>
    </source>
</evidence>
<proteinExistence type="predicted"/>
<keyword evidence="2" id="KW-1185">Reference proteome</keyword>
<reference evidence="1" key="1">
    <citation type="submission" date="2023-06" db="EMBL/GenBank/DDBJ databases">
        <title>Genome sequence of Nocardioides sp. SOB44.</title>
        <authorList>
            <person name="Zhang G."/>
        </authorList>
    </citation>
    <scope>NUCLEOTIDE SEQUENCE</scope>
    <source>
        <strain evidence="1">SOB44</strain>
    </source>
</reference>